<dbReference type="RefSeq" id="WP_161726470.1">
    <property type="nucleotide sequence ID" value="NZ_JAAAXI010000036.1"/>
</dbReference>
<dbReference type="EMBL" id="JAAAXJ010000027">
    <property type="protein sequence ID" value="NBJ27107.1"/>
    <property type="molecule type" value="Genomic_DNA"/>
</dbReference>
<name>A0ABW9Z4T9_9HYPH</name>
<dbReference type="SUPFAM" id="SSF52540">
    <property type="entry name" value="P-loop containing nucleoside triphosphate hydrolases"/>
    <property type="match status" value="1"/>
</dbReference>
<dbReference type="InterPro" id="IPR027417">
    <property type="entry name" value="P-loop_NTPase"/>
</dbReference>
<sequence>MANPFEKRATEYLRDDEAFLAVVTPEPLATFFQKPAQEGRLYDRLAMIIGTPGSGKTTLARLFQFTTLRTLLRNRGTNTYKPLVDTLTSCGAIEDGRPTLIGGRLPLEAEYREFWEFPYPEDLKTGLMIALLQARTVLAWLRNIQAAGVPLNRVEIVPRVDADAALTAIGGTAGPALLTRAREVELAIYQVSAALMPPNIEDIDREAATVYRPFDVIEAFRITDGEEVLQLRPLVIFDDAHSLHPAQLTALRRWLARRELKVARWILTRLDALTPGAALLSTAADTDEPGLKQAREITNIRLQSGEDRAGQRRAFRKMAKDMASRYLSQMEVFNRRRLHSLSDLLATTPEVISPGKREKLAQHVDALQRRYGVSAERRQGLEREIADYLATAEEDGEDLRLGMLTVLLERYAKRIPQRGLFEEGGDAEPNRPLTADASVADGARIHLLHKYDRPYFFGIDTLCDASSENAEQFLQLAARLVSQSETQLIRAKGATLKSAVQHKLLRERASEIVREWDFPQVPLVRQLAERIAGECLAKSLEGNASLGGGATAFGIPQEEFEAIPKTHPHLARVLQFGVAYNAFVLVPNHGTKKRLWCLVELGGVLLLHHGLTLKRGGFLERRTDDLVRFLGEA</sequence>
<proteinExistence type="predicted"/>
<evidence type="ECO:0000313" key="2">
    <source>
        <dbReference type="Proteomes" id="UP000818323"/>
    </source>
</evidence>
<reference evidence="1 2" key="1">
    <citation type="submission" date="2020-01" db="EMBL/GenBank/DDBJ databases">
        <title>Microvirga sp. nov., an arsenate reduction bacterium isolated from Tibet hotspring sediments.</title>
        <authorList>
            <person name="Yuan C.-G."/>
        </authorList>
    </citation>
    <scope>NUCLEOTIDE SEQUENCE [LARGE SCALE GENOMIC DNA]</scope>
    <source>
        <strain evidence="1 2">SYSU G3D203</strain>
    </source>
</reference>
<comment type="caution">
    <text evidence="1">The sequence shown here is derived from an EMBL/GenBank/DDBJ whole genome shotgun (WGS) entry which is preliminary data.</text>
</comment>
<organism evidence="1 2">
    <name type="scientific">Microvirga arsenatis</name>
    <dbReference type="NCBI Taxonomy" id="2692265"/>
    <lineage>
        <taxon>Bacteria</taxon>
        <taxon>Pseudomonadati</taxon>
        <taxon>Pseudomonadota</taxon>
        <taxon>Alphaproteobacteria</taxon>
        <taxon>Hyphomicrobiales</taxon>
        <taxon>Methylobacteriaceae</taxon>
        <taxon>Microvirga</taxon>
    </lineage>
</organism>
<evidence type="ECO:0008006" key="3">
    <source>
        <dbReference type="Google" id="ProtNLM"/>
    </source>
</evidence>
<keyword evidence="2" id="KW-1185">Reference proteome</keyword>
<dbReference type="Proteomes" id="UP000818323">
    <property type="component" value="Unassembled WGS sequence"/>
</dbReference>
<gene>
    <name evidence="1" type="ORF">GR303_22545</name>
</gene>
<protein>
    <recommendedName>
        <fullName evidence="3">AAA+ ATPase domain-containing protein</fullName>
    </recommendedName>
</protein>
<evidence type="ECO:0000313" key="1">
    <source>
        <dbReference type="EMBL" id="NBJ27107.1"/>
    </source>
</evidence>
<accession>A0ABW9Z4T9</accession>